<name>A0A1I5CHY3_PSUAM</name>
<dbReference type="Pfam" id="PF02397">
    <property type="entry name" value="Bac_transf"/>
    <property type="match status" value="1"/>
</dbReference>
<evidence type="ECO:0000313" key="4">
    <source>
        <dbReference type="EMBL" id="SFN86639.1"/>
    </source>
</evidence>
<dbReference type="STRING" id="260086.SAMN05216207_102325"/>
<feature type="domain" description="Bacterial sugar transferase" evidence="3">
    <location>
        <begin position="20"/>
        <end position="212"/>
    </location>
</feature>
<keyword evidence="4" id="KW-0808">Transferase</keyword>
<comment type="similarity">
    <text evidence="1">Belongs to the bacterial sugar transferase family.</text>
</comment>
<dbReference type="EMBL" id="FOUY01000023">
    <property type="protein sequence ID" value="SFN86639.1"/>
    <property type="molecule type" value="Genomic_DNA"/>
</dbReference>
<gene>
    <name evidence="4" type="ORF">SAMN05216207_102325</name>
</gene>
<evidence type="ECO:0000256" key="1">
    <source>
        <dbReference type="ARBA" id="ARBA00006464"/>
    </source>
</evidence>
<dbReference type="GO" id="GO:0016780">
    <property type="term" value="F:phosphotransferase activity, for other substituted phosphate groups"/>
    <property type="evidence" value="ECO:0007669"/>
    <property type="project" value="TreeGrafter"/>
</dbReference>
<dbReference type="AlphaFoldDB" id="A0A1I5CHY3"/>
<accession>A0A1I5CHY3</accession>
<dbReference type="PANTHER" id="PTHR30576:SF10">
    <property type="entry name" value="SLL5057 PROTEIN"/>
    <property type="match status" value="1"/>
</dbReference>
<dbReference type="InterPro" id="IPR003362">
    <property type="entry name" value="Bact_transf"/>
</dbReference>
<protein>
    <submittedName>
        <fullName evidence="4">Sugar transferase involved in LPS biosynthesis (Colanic, teichoic acid)</fullName>
    </submittedName>
</protein>
<reference evidence="4 5" key="1">
    <citation type="submission" date="2016-10" db="EMBL/GenBank/DDBJ databases">
        <authorList>
            <person name="de Groot N.N."/>
        </authorList>
    </citation>
    <scope>NUCLEOTIDE SEQUENCE [LARGE SCALE GENOMIC DNA]</scope>
    <source>
        <strain evidence="4 5">CGMCC 4.1877</strain>
    </source>
</reference>
<keyword evidence="2" id="KW-1133">Transmembrane helix</keyword>
<evidence type="ECO:0000313" key="5">
    <source>
        <dbReference type="Proteomes" id="UP000199614"/>
    </source>
</evidence>
<organism evidence="4 5">
    <name type="scientific">Pseudonocardia ammonioxydans</name>
    <dbReference type="NCBI Taxonomy" id="260086"/>
    <lineage>
        <taxon>Bacteria</taxon>
        <taxon>Bacillati</taxon>
        <taxon>Actinomycetota</taxon>
        <taxon>Actinomycetes</taxon>
        <taxon>Pseudonocardiales</taxon>
        <taxon>Pseudonocardiaceae</taxon>
        <taxon>Pseudonocardia</taxon>
    </lineage>
</organism>
<sequence length="218" mass="24576">MFDEAPDLRRPTRWALVVSRIVDVSLACVLMVIVAPVLLLVALAIRLDSAGPVLYRQCRIGRDQHPFTMLKFRSMTMGGDDRAHRELIARELAGEDTSRGGSCKMDDDPRVTRVGRFIRRTSIDELPQLLNVIAGSMSLVGPRPCLGWEAAQFPARYLRRFDVRPGITGLWQVSGRSTMGTREMLELDVRYVDRWSVTENLRILLLTVPTVLRSDGAR</sequence>
<evidence type="ECO:0000256" key="2">
    <source>
        <dbReference type="SAM" id="Phobius"/>
    </source>
</evidence>
<keyword evidence="2" id="KW-0812">Transmembrane</keyword>
<feature type="transmembrane region" description="Helical" evidence="2">
    <location>
        <begin position="21"/>
        <end position="45"/>
    </location>
</feature>
<proteinExistence type="inferred from homology"/>
<dbReference type="RefSeq" id="WP_245773676.1">
    <property type="nucleotide sequence ID" value="NZ_FOUY01000023.1"/>
</dbReference>
<keyword evidence="2" id="KW-0472">Membrane</keyword>
<dbReference type="PANTHER" id="PTHR30576">
    <property type="entry name" value="COLANIC BIOSYNTHESIS UDP-GLUCOSE LIPID CARRIER TRANSFERASE"/>
    <property type="match status" value="1"/>
</dbReference>
<keyword evidence="5" id="KW-1185">Reference proteome</keyword>
<evidence type="ECO:0000259" key="3">
    <source>
        <dbReference type="Pfam" id="PF02397"/>
    </source>
</evidence>
<dbReference type="Proteomes" id="UP000199614">
    <property type="component" value="Unassembled WGS sequence"/>
</dbReference>